<reference evidence="7" key="1">
    <citation type="submission" date="2020-10" db="EMBL/GenBank/DDBJ databases">
        <authorList>
            <person name="Gilroy R."/>
        </authorList>
    </citation>
    <scope>NUCLEOTIDE SEQUENCE</scope>
    <source>
        <strain evidence="7">CHK191-8634</strain>
    </source>
</reference>
<evidence type="ECO:0000256" key="1">
    <source>
        <dbReference type="ARBA" id="ARBA00004418"/>
    </source>
</evidence>
<dbReference type="EMBL" id="DVMR01000043">
    <property type="protein sequence ID" value="HIU43685.1"/>
    <property type="molecule type" value="Genomic_DNA"/>
</dbReference>
<dbReference type="InterPro" id="IPR006059">
    <property type="entry name" value="SBP"/>
</dbReference>
<dbReference type="SUPFAM" id="SSF53850">
    <property type="entry name" value="Periplasmic binding protein-like II"/>
    <property type="match status" value="1"/>
</dbReference>
<comment type="caution">
    <text evidence="7">The sequence shown here is derived from an EMBL/GenBank/DDBJ whole genome shotgun (WGS) entry which is preliminary data.</text>
</comment>
<evidence type="ECO:0000313" key="8">
    <source>
        <dbReference type="Proteomes" id="UP000824073"/>
    </source>
</evidence>
<proteinExistence type="predicted"/>
<sequence length="349" mass="40005">MLGLKRSLSLVCVLCMVVALLSGCSGDSDKPTLTVYNWGDYIDEEVNEMFEEEFDCNVVYATFEQNEDMYTKIKNSDSTYDVVIPSDYMIERMIKEDMLAPLDKEKIPNLQYINPYCMDLNFDPGNVYSVPYMWGTVGIIYNETMVDEAPTSWADLWDPAYEQNLFMMNSVRDSMMVGLLVCGFDMNTRDMSEIEQARDKLLEQKPLVLAYTGDDVKDKMIQGEAAMAVIYSGDAITIMDPDEGNPDLKYVIPEEGTNIWFDNMCVLKDSQNKDLAMEYINFMCREDIAAMNRDYINYLTPQTQVYDSLDAETQATYPDEATLAKCDVYYDLQDMASTYDQMWTSIMAN</sequence>
<dbReference type="AlphaFoldDB" id="A0A9D1ITN4"/>
<name>A0A9D1ITN4_9CLOT</name>
<dbReference type="PRINTS" id="PR00909">
    <property type="entry name" value="SPERMDNBNDNG"/>
</dbReference>
<keyword evidence="3 6" id="KW-0732">Signal</keyword>
<keyword evidence="2" id="KW-0813">Transport</keyword>
<dbReference type="Proteomes" id="UP000824073">
    <property type="component" value="Unassembled WGS sequence"/>
</dbReference>
<dbReference type="PIRSF" id="PIRSF019574">
    <property type="entry name" value="Periplasmic_polyamine_BP"/>
    <property type="match status" value="1"/>
</dbReference>
<dbReference type="PANTHER" id="PTHR30222:SF17">
    <property type="entry name" value="SPERMIDINE_PUTRESCINE-BINDING PERIPLASMIC PROTEIN"/>
    <property type="match status" value="1"/>
</dbReference>
<accession>A0A9D1ITN4</accession>
<feature type="signal peptide" evidence="6">
    <location>
        <begin position="1"/>
        <end position="27"/>
    </location>
</feature>
<evidence type="ECO:0000256" key="5">
    <source>
        <dbReference type="PIRSR" id="PIRSR019574-1"/>
    </source>
</evidence>
<comment type="subcellular location">
    <subcellularLocation>
        <location evidence="1">Periplasm</location>
    </subcellularLocation>
</comment>
<dbReference type="GO" id="GO:0015846">
    <property type="term" value="P:polyamine transport"/>
    <property type="evidence" value="ECO:0007669"/>
    <property type="project" value="InterPro"/>
</dbReference>
<organism evidence="7 8">
    <name type="scientific">Candidatus Ventrousia excrementavium</name>
    <dbReference type="NCBI Taxonomy" id="2840961"/>
    <lineage>
        <taxon>Bacteria</taxon>
        <taxon>Bacillati</taxon>
        <taxon>Bacillota</taxon>
        <taxon>Clostridia</taxon>
        <taxon>Eubacteriales</taxon>
        <taxon>Clostridiaceae</taxon>
        <taxon>Clostridiaceae incertae sedis</taxon>
        <taxon>Candidatus Ventrousia</taxon>
    </lineage>
</organism>
<evidence type="ECO:0000256" key="3">
    <source>
        <dbReference type="ARBA" id="ARBA00022729"/>
    </source>
</evidence>
<dbReference type="Pfam" id="PF13416">
    <property type="entry name" value="SBP_bac_8"/>
    <property type="match status" value="1"/>
</dbReference>
<evidence type="ECO:0000256" key="4">
    <source>
        <dbReference type="ARBA" id="ARBA00022764"/>
    </source>
</evidence>
<dbReference type="PANTHER" id="PTHR30222">
    <property type="entry name" value="SPERMIDINE/PUTRESCINE-BINDING PERIPLASMIC PROTEIN"/>
    <property type="match status" value="1"/>
</dbReference>
<reference evidence="7" key="2">
    <citation type="journal article" date="2021" name="PeerJ">
        <title>Extensive microbial diversity within the chicken gut microbiome revealed by metagenomics and culture.</title>
        <authorList>
            <person name="Gilroy R."/>
            <person name="Ravi A."/>
            <person name="Getino M."/>
            <person name="Pursley I."/>
            <person name="Horton D.L."/>
            <person name="Alikhan N.F."/>
            <person name="Baker D."/>
            <person name="Gharbi K."/>
            <person name="Hall N."/>
            <person name="Watson M."/>
            <person name="Adriaenssens E.M."/>
            <person name="Foster-Nyarko E."/>
            <person name="Jarju S."/>
            <person name="Secka A."/>
            <person name="Antonio M."/>
            <person name="Oren A."/>
            <person name="Chaudhuri R.R."/>
            <person name="La Ragione R."/>
            <person name="Hildebrand F."/>
            <person name="Pallen M.J."/>
        </authorList>
    </citation>
    <scope>NUCLEOTIDE SEQUENCE</scope>
    <source>
        <strain evidence="7">CHK191-8634</strain>
    </source>
</reference>
<evidence type="ECO:0000256" key="2">
    <source>
        <dbReference type="ARBA" id="ARBA00022448"/>
    </source>
</evidence>
<keyword evidence="4" id="KW-0574">Periplasm</keyword>
<dbReference type="GO" id="GO:0019808">
    <property type="term" value="F:polyamine binding"/>
    <property type="evidence" value="ECO:0007669"/>
    <property type="project" value="InterPro"/>
</dbReference>
<dbReference type="Gene3D" id="3.40.190.10">
    <property type="entry name" value="Periplasmic binding protein-like II"/>
    <property type="match status" value="2"/>
</dbReference>
<evidence type="ECO:0000256" key="6">
    <source>
        <dbReference type="SAM" id="SignalP"/>
    </source>
</evidence>
<evidence type="ECO:0000313" key="7">
    <source>
        <dbReference type="EMBL" id="HIU43685.1"/>
    </source>
</evidence>
<protein>
    <submittedName>
        <fullName evidence="7">Spermidine/putrescine ABC transporter substrate-binding protein</fullName>
    </submittedName>
</protein>
<dbReference type="CDD" id="cd13590">
    <property type="entry name" value="PBP2_PotD_PotF_like"/>
    <property type="match status" value="1"/>
</dbReference>
<dbReference type="PROSITE" id="PS51257">
    <property type="entry name" value="PROKAR_LIPOPROTEIN"/>
    <property type="match status" value="1"/>
</dbReference>
<feature type="chain" id="PRO_5039412153" evidence="6">
    <location>
        <begin position="28"/>
        <end position="349"/>
    </location>
</feature>
<dbReference type="GO" id="GO:0042597">
    <property type="term" value="C:periplasmic space"/>
    <property type="evidence" value="ECO:0007669"/>
    <property type="project" value="UniProtKB-SubCell"/>
</dbReference>
<feature type="binding site" evidence="5">
    <location>
        <position position="88"/>
    </location>
    <ligand>
        <name>spermidine</name>
        <dbReference type="ChEBI" id="CHEBI:57834"/>
    </ligand>
</feature>
<gene>
    <name evidence="7" type="ORF">IAB67_05230</name>
</gene>
<dbReference type="InterPro" id="IPR001188">
    <property type="entry name" value="Sperm_putr-bd"/>
</dbReference>